<gene>
    <name evidence="1" type="ORF">UPYG_G00030670</name>
</gene>
<dbReference type="Proteomes" id="UP001557470">
    <property type="component" value="Unassembled WGS sequence"/>
</dbReference>
<proteinExistence type="predicted"/>
<organism evidence="1 2">
    <name type="scientific">Umbra pygmaea</name>
    <name type="common">Eastern mudminnow</name>
    <dbReference type="NCBI Taxonomy" id="75934"/>
    <lineage>
        <taxon>Eukaryota</taxon>
        <taxon>Metazoa</taxon>
        <taxon>Chordata</taxon>
        <taxon>Craniata</taxon>
        <taxon>Vertebrata</taxon>
        <taxon>Euteleostomi</taxon>
        <taxon>Actinopterygii</taxon>
        <taxon>Neopterygii</taxon>
        <taxon>Teleostei</taxon>
        <taxon>Protacanthopterygii</taxon>
        <taxon>Esociformes</taxon>
        <taxon>Umbridae</taxon>
        <taxon>Umbra</taxon>
    </lineage>
</organism>
<name>A0ABD0XPP3_UMBPY</name>
<keyword evidence="2" id="KW-1185">Reference proteome</keyword>
<comment type="caution">
    <text evidence="1">The sequence shown here is derived from an EMBL/GenBank/DDBJ whole genome shotgun (WGS) entry which is preliminary data.</text>
</comment>
<evidence type="ECO:0000313" key="2">
    <source>
        <dbReference type="Proteomes" id="UP001557470"/>
    </source>
</evidence>
<sequence>MDMVSNNTQDQLIYPPYARPACCSAVGFLNHLSAQASVSTRLPPQLHVPEPNQPATLLLVTSIHHQAKPVQPHNTSHHFTTVLSLLRSSLHFPYHSVTNHPLIQLYNKHQYI</sequence>
<protein>
    <submittedName>
        <fullName evidence="1">Uncharacterized protein</fullName>
    </submittedName>
</protein>
<dbReference type="AlphaFoldDB" id="A0ABD0XPP3"/>
<evidence type="ECO:0000313" key="1">
    <source>
        <dbReference type="EMBL" id="KAL1022664.1"/>
    </source>
</evidence>
<reference evidence="1 2" key="1">
    <citation type="submission" date="2024-06" db="EMBL/GenBank/DDBJ databases">
        <authorList>
            <person name="Pan Q."/>
            <person name="Wen M."/>
            <person name="Jouanno E."/>
            <person name="Zahm M."/>
            <person name="Klopp C."/>
            <person name="Cabau C."/>
            <person name="Louis A."/>
            <person name="Berthelot C."/>
            <person name="Parey E."/>
            <person name="Roest Crollius H."/>
            <person name="Montfort J."/>
            <person name="Robinson-Rechavi M."/>
            <person name="Bouchez O."/>
            <person name="Lampietro C."/>
            <person name="Lopez Roques C."/>
            <person name="Donnadieu C."/>
            <person name="Postlethwait J."/>
            <person name="Bobe J."/>
            <person name="Verreycken H."/>
            <person name="Guiguen Y."/>
        </authorList>
    </citation>
    <scope>NUCLEOTIDE SEQUENCE [LARGE SCALE GENOMIC DNA]</scope>
    <source>
        <strain evidence="1">Up_M1</strain>
        <tissue evidence="1">Testis</tissue>
    </source>
</reference>
<dbReference type="EMBL" id="JAGEUA010000001">
    <property type="protein sequence ID" value="KAL1022664.1"/>
    <property type="molecule type" value="Genomic_DNA"/>
</dbReference>
<accession>A0ABD0XPP3</accession>